<gene>
    <name evidence="3" type="ORF">TKK_013542</name>
</gene>
<dbReference type="PROSITE" id="PS50175">
    <property type="entry name" value="ASP_PROT_RETROV"/>
    <property type="match status" value="1"/>
</dbReference>
<dbReference type="Pfam" id="PF00077">
    <property type="entry name" value="RVP"/>
    <property type="match status" value="1"/>
</dbReference>
<dbReference type="InterPro" id="IPR001995">
    <property type="entry name" value="Peptidase_A2_cat"/>
</dbReference>
<dbReference type="GO" id="GO:0016787">
    <property type="term" value="F:hydrolase activity"/>
    <property type="evidence" value="ECO:0007669"/>
    <property type="project" value="UniProtKB-KW"/>
</dbReference>
<organism evidence="3 4">
    <name type="scientific">Trichogramma kaykai</name>
    <dbReference type="NCBI Taxonomy" id="54128"/>
    <lineage>
        <taxon>Eukaryota</taxon>
        <taxon>Metazoa</taxon>
        <taxon>Ecdysozoa</taxon>
        <taxon>Arthropoda</taxon>
        <taxon>Hexapoda</taxon>
        <taxon>Insecta</taxon>
        <taxon>Pterygota</taxon>
        <taxon>Neoptera</taxon>
        <taxon>Endopterygota</taxon>
        <taxon>Hymenoptera</taxon>
        <taxon>Apocrita</taxon>
        <taxon>Proctotrupomorpha</taxon>
        <taxon>Chalcidoidea</taxon>
        <taxon>Trichogrammatidae</taxon>
        <taxon>Trichogramma</taxon>
    </lineage>
</organism>
<accession>A0ABD2WF09</accession>
<sequence length="159" mass="17574">MNSIQKTSDPGQIIAPVVPGSVVHGVECISKTKRLFIYDRFSQLHMLIDTGAEVSVIPKEAVPAAELSNFKLFNADSTLINTYGSHNIELQFDEEQTFKCRFVAKLVPYAIIGADFIYGNKLIIDLFNKRVLHSDGRVFAVGSSIRNNDNYPLNSVPAA</sequence>
<protein>
    <recommendedName>
        <fullName evidence="2">Peptidase A2 domain-containing protein</fullName>
    </recommendedName>
</protein>
<proteinExistence type="predicted"/>
<dbReference type="InterPro" id="IPR001969">
    <property type="entry name" value="Aspartic_peptidase_AS"/>
</dbReference>
<dbReference type="InterPro" id="IPR018061">
    <property type="entry name" value="Retropepsins"/>
</dbReference>
<dbReference type="InterPro" id="IPR021109">
    <property type="entry name" value="Peptidase_aspartic_dom_sf"/>
</dbReference>
<feature type="domain" description="Peptidase A2" evidence="2">
    <location>
        <begin position="44"/>
        <end position="116"/>
    </location>
</feature>
<keyword evidence="1" id="KW-0378">Hydrolase</keyword>
<evidence type="ECO:0000313" key="4">
    <source>
        <dbReference type="Proteomes" id="UP001627154"/>
    </source>
</evidence>
<evidence type="ECO:0000259" key="2">
    <source>
        <dbReference type="PROSITE" id="PS50175"/>
    </source>
</evidence>
<evidence type="ECO:0000313" key="3">
    <source>
        <dbReference type="EMBL" id="KAL3391606.1"/>
    </source>
</evidence>
<reference evidence="3 4" key="1">
    <citation type="journal article" date="2024" name="bioRxiv">
        <title>A reference genome for Trichogramma kaykai: A tiny desert-dwelling parasitoid wasp with competing sex-ratio distorters.</title>
        <authorList>
            <person name="Culotta J."/>
            <person name="Lindsey A.R."/>
        </authorList>
    </citation>
    <scope>NUCLEOTIDE SEQUENCE [LARGE SCALE GENOMIC DNA]</scope>
    <source>
        <strain evidence="3 4">KSX58</strain>
    </source>
</reference>
<keyword evidence="4" id="KW-1185">Reference proteome</keyword>
<name>A0ABD2WF09_9HYME</name>
<dbReference type="EMBL" id="JBJJXI010000108">
    <property type="protein sequence ID" value="KAL3391606.1"/>
    <property type="molecule type" value="Genomic_DNA"/>
</dbReference>
<comment type="caution">
    <text evidence="3">The sequence shown here is derived from an EMBL/GenBank/DDBJ whole genome shotgun (WGS) entry which is preliminary data.</text>
</comment>
<dbReference type="SUPFAM" id="SSF50630">
    <property type="entry name" value="Acid proteases"/>
    <property type="match status" value="1"/>
</dbReference>
<dbReference type="Proteomes" id="UP001627154">
    <property type="component" value="Unassembled WGS sequence"/>
</dbReference>
<evidence type="ECO:0000256" key="1">
    <source>
        <dbReference type="ARBA" id="ARBA00022801"/>
    </source>
</evidence>
<dbReference type="Gene3D" id="2.40.70.10">
    <property type="entry name" value="Acid Proteases"/>
    <property type="match status" value="1"/>
</dbReference>
<dbReference type="PROSITE" id="PS00141">
    <property type="entry name" value="ASP_PROTEASE"/>
    <property type="match status" value="1"/>
</dbReference>
<dbReference type="AlphaFoldDB" id="A0ABD2WF09"/>